<proteinExistence type="predicted"/>
<organism evidence="1 2">
    <name type="scientific">Brumimicrobium aurantiacum</name>
    <dbReference type="NCBI Taxonomy" id="1737063"/>
    <lineage>
        <taxon>Bacteria</taxon>
        <taxon>Pseudomonadati</taxon>
        <taxon>Bacteroidota</taxon>
        <taxon>Flavobacteriia</taxon>
        <taxon>Flavobacteriales</taxon>
        <taxon>Crocinitomicaceae</taxon>
        <taxon>Brumimicrobium</taxon>
    </lineage>
</organism>
<gene>
    <name evidence="1" type="ORF">DXU93_10945</name>
</gene>
<comment type="caution">
    <text evidence="1">The sequence shown here is derived from an EMBL/GenBank/DDBJ whole genome shotgun (WGS) entry which is preliminary data.</text>
</comment>
<evidence type="ECO:0000313" key="2">
    <source>
        <dbReference type="Proteomes" id="UP000257127"/>
    </source>
</evidence>
<sequence>MLIEKGTNVLIGGECKSAKGGVLFYRRKMVLQVYVFLDFGKCVFLNGNVSAKVKLFKNVNTYS</sequence>
<accession>A0A3E1EX08</accession>
<reference evidence="1 2" key="1">
    <citation type="submission" date="2018-08" db="EMBL/GenBank/DDBJ databases">
        <title>The draft genome squence of Brumimicrobium sp. N62.</title>
        <authorList>
            <person name="Du Z.-J."/>
            <person name="Luo H.-R."/>
        </authorList>
    </citation>
    <scope>NUCLEOTIDE SEQUENCE [LARGE SCALE GENOMIC DNA]</scope>
    <source>
        <strain evidence="1 2">N62</strain>
    </source>
</reference>
<protein>
    <submittedName>
        <fullName evidence="1">Uncharacterized protein</fullName>
    </submittedName>
</protein>
<dbReference type="AlphaFoldDB" id="A0A3E1EX08"/>
<dbReference type="Proteomes" id="UP000257127">
    <property type="component" value="Unassembled WGS sequence"/>
</dbReference>
<evidence type="ECO:0000313" key="1">
    <source>
        <dbReference type="EMBL" id="RFC54048.1"/>
    </source>
</evidence>
<name>A0A3E1EX08_9FLAO</name>
<keyword evidence="2" id="KW-1185">Reference proteome</keyword>
<dbReference type="EMBL" id="QURB01000006">
    <property type="protein sequence ID" value="RFC54048.1"/>
    <property type="molecule type" value="Genomic_DNA"/>
</dbReference>